<sequence>MSTRTGFSVLVLLLLLGPSQANHLCTSQRGAKDDDFGPCNLAAILSRNYSLQGGIAGPECFNREPEPELGGNHPKSWSSWLDFLNRAMISDIDRHLIISVSYCHRAVQPHDTVLEAGWKNVDRMIDATKHSQLWG</sequence>
<dbReference type="KEGG" id="ure:UREG_04937"/>
<gene>
    <name evidence="2" type="ORF">UREG_04937</name>
</gene>
<name>C4JUY4_UNCRE</name>
<dbReference type="GeneID" id="8437990"/>
<reference evidence="3" key="1">
    <citation type="journal article" date="2009" name="Genome Res.">
        <title>Comparative genomic analyses of the human fungal pathogens Coccidioides and their relatives.</title>
        <authorList>
            <person name="Sharpton T.J."/>
            <person name="Stajich J.E."/>
            <person name="Rounsley S.D."/>
            <person name="Gardner M.J."/>
            <person name="Wortman J.R."/>
            <person name="Jordar V.S."/>
            <person name="Maiti R."/>
            <person name="Kodira C.D."/>
            <person name="Neafsey D.E."/>
            <person name="Zeng Q."/>
            <person name="Hung C.-Y."/>
            <person name="McMahan C."/>
            <person name="Muszewska A."/>
            <person name="Grynberg M."/>
            <person name="Mandel M.A."/>
            <person name="Kellner E.M."/>
            <person name="Barker B.M."/>
            <person name="Galgiani J.N."/>
            <person name="Orbach M.J."/>
            <person name="Kirkland T.N."/>
            <person name="Cole G.T."/>
            <person name="Henn M.R."/>
            <person name="Birren B.W."/>
            <person name="Taylor J.W."/>
        </authorList>
    </citation>
    <scope>NUCLEOTIDE SEQUENCE [LARGE SCALE GENOMIC DNA]</scope>
    <source>
        <strain evidence="3">UAMH 1704</strain>
    </source>
</reference>
<dbReference type="HOGENOM" id="CLU_1887291_0_0_1"/>
<evidence type="ECO:0000313" key="3">
    <source>
        <dbReference type="Proteomes" id="UP000002058"/>
    </source>
</evidence>
<protein>
    <submittedName>
        <fullName evidence="2">Uncharacterized protein</fullName>
    </submittedName>
</protein>
<evidence type="ECO:0000256" key="1">
    <source>
        <dbReference type="SAM" id="SignalP"/>
    </source>
</evidence>
<proteinExistence type="predicted"/>
<organism evidence="2 3">
    <name type="scientific">Uncinocarpus reesii (strain UAMH 1704)</name>
    <dbReference type="NCBI Taxonomy" id="336963"/>
    <lineage>
        <taxon>Eukaryota</taxon>
        <taxon>Fungi</taxon>
        <taxon>Dikarya</taxon>
        <taxon>Ascomycota</taxon>
        <taxon>Pezizomycotina</taxon>
        <taxon>Eurotiomycetes</taxon>
        <taxon>Eurotiomycetidae</taxon>
        <taxon>Onygenales</taxon>
        <taxon>Onygenaceae</taxon>
        <taxon>Uncinocarpus</taxon>
    </lineage>
</organism>
<feature type="signal peptide" evidence="1">
    <location>
        <begin position="1"/>
        <end position="21"/>
    </location>
</feature>
<accession>C4JUY4</accession>
<keyword evidence="1" id="KW-0732">Signal</keyword>
<dbReference type="RefSeq" id="XP_002584248.1">
    <property type="nucleotide sequence ID" value="XM_002584202.1"/>
</dbReference>
<keyword evidence="3" id="KW-1185">Reference proteome</keyword>
<evidence type="ECO:0000313" key="2">
    <source>
        <dbReference type="EMBL" id="EEP80095.1"/>
    </source>
</evidence>
<dbReference type="InParanoid" id="C4JUY4"/>
<dbReference type="Proteomes" id="UP000002058">
    <property type="component" value="Unassembled WGS sequence"/>
</dbReference>
<dbReference type="VEuPathDB" id="FungiDB:UREG_04937"/>
<feature type="chain" id="PRO_5002939446" evidence="1">
    <location>
        <begin position="22"/>
        <end position="135"/>
    </location>
</feature>
<dbReference type="AlphaFoldDB" id="C4JUY4"/>
<dbReference type="EMBL" id="CH476617">
    <property type="protein sequence ID" value="EEP80095.1"/>
    <property type="molecule type" value="Genomic_DNA"/>
</dbReference>